<sequence>MTRGYLEYQIPKSQHSERFGSEHKSLVTSKFPCISSPMPHVKQCHFITDQDAGGLCKGSVTRSKNKFILMRSLLHSMVLKIANCAKSDQLAQSNVEEVSKIASWLWKRNQGPFQSYHALLAVFEEHKTFDKPTTQLTKQSLIDKIGKQCIPSTYSYETLTNGAHSTAMESKKTYKAFCGRFSLKEATGRVRKKKPIQTFALRSNNIEDIFSWEDSTLLL</sequence>
<name>A0A1G4JYN5_9SACH</name>
<evidence type="ECO:0000313" key="1">
    <source>
        <dbReference type="EMBL" id="SCU96295.1"/>
    </source>
</evidence>
<dbReference type="AlphaFoldDB" id="A0A1G4JYN5"/>
<protein>
    <submittedName>
        <fullName evidence="1">LADA_0H00144g1_1</fullName>
    </submittedName>
    <submittedName>
        <fullName evidence="2">LADA_0H03158g1_1</fullName>
    </submittedName>
</protein>
<proteinExistence type="predicted"/>
<keyword evidence="3" id="KW-1185">Reference proteome</keyword>
<dbReference type="Proteomes" id="UP000190274">
    <property type="component" value="Chromosome H"/>
</dbReference>
<gene>
    <name evidence="1" type="ORF">LADA_0H00144G</name>
    <name evidence="2" type="ORF">LADA_0H03158G</name>
</gene>
<accession>A0A1G4JYN5</accession>
<dbReference type="OrthoDB" id="4036129at2759"/>
<dbReference type="STRING" id="1266660.A0A1G4JYN5"/>
<evidence type="ECO:0000313" key="3">
    <source>
        <dbReference type="Proteomes" id="UP000190274"/>
    </source>
</evidence>
<dbReference type="EMBL" id="LT598461">
    <property type="protein sequence ID" value="SCU96865.1"/>
    <property type="molecule type" value="Genomic_DNA"/>
</dbReference>
<reference evidence="1 3" key="1">
    <citation type="submission" date="2016-03" db="EMBL/GenBank/DDBJ databases">
        <authorList>
            <person name="Devillers H."/>
        </authorList>
    </citation>
    <scope>NUCLEOTIDE SEQUENCE [LARGE SCALE GENOMIC DNA]</scope>
    <source>
        <strain evidence="1">CBS 10888</strain>
    </source>
</reference>
<evidence type="ECO:0000313" key="2">
    <source>
        <dbReference type="EMBL" id="SCU96865.1"/>
    </source>
</evidence>
<dbReference type="EMBL" id="LT598461">
    <property type="protein sequence ID" value="SCU96295.1"/>
    <property type="molecule type" value="Genomic_DNA"/>
</dbReference>
<organism evidence="1 3">
    <name type="scientific">Lachancea dasiensis</name>
    <dbReference type="NCBI Taxonomy" id="1072105"/>
    <lineage>
        <taxon>Eukaryota</taxon>
        <taxon>Fungi</taxon>
        <taxon>Dikarya</taxon>
        <taxon>Ascomycota</taxon>
        <taxon>Saccharomycotina</taxon>
        <taxon>Saccharomycetes</taxon>
        <taxon>Saccharomycetales</taxon>
        <taxon>Saccharomycetaceae</taxon>
        <taxon>Lachancea</taxon>
    </lineage>
</organism>